<feature type="domain" description="LysM" evidence="3">
    <location>
        <begin position="71"/>
        <end position="115"/>
    </location>
</feature>
<dbReference type="EMBL" id="FXWG01000001">
    <property type="protein sequence ID" value="SMQ62744.1"/>
    <property type="molecule type" value="Genomic_DNA"/>
</dbReference>
<keyword evidence="5" id="KW-1185">Reference proteome</keyword>
<dbReference type="Gene3D" id="2.70.70.10">
    <property type="entry name" value="Glucose Permease (Domain IIA)"/>
    <property type="match status" value="1"/>
</dbReference>
<feature type="domain" description="LysM" evidence="3">
    <location>
        <begin position="23"/>
        <end position="67"/>
    </location>
</feature>
<dbReference type="Pfam" id="PF01476">
    <property type="entry name" value="LysM"/>
    <property type="match status" value="2"/>
</dbReference>
<name>A0A1Y6EJF0_9SPHN</name>
<dbReference type="RefSeq" id="WP_086436640.1">
    <property type="nucleotide sequence ID" value="NZ_FXWG01000001.1"/>
</dbReference>
<accession>A0A1Y6EJF0</accession>
<dbReference type="InterPro" id="IPR036779">
    <property type="entry name" value="LysM_dom_sf"/>
</dbReference>
<organism evidence="4 5">
    <name type="scientific">Altererythrobacter xiamenensis</name>
    <dbReference type="NCBI Taxonomy" id="1316679"/>
    <lineage>
        <taxon>Bacteria</taxon>
        <taxon>Pseudomonadati</taxon>
        <taxon>Pseudomonadota</taxon>
        <taxon>Alphaproteobacteria</taxon>
        <taxon>Sphingomonadales</taxon>
        <taxon>Erythrobacteraceae</taxon>
        <taxon>Altererythrobacter</taxon>
    </lineage>
</organism>
<evidence type="ECO:0000313" key="5">
    <source>
        <dbReference type="Proteomes" id="UP000194420"/>
    </source>
</evidence>
<reference evidence="5" key="1">
    <citation type="submission" date="2017-04" db="EMBL/GenBank/DDBJ databases">
        <authorList>
            <person name="Varghese N."/>
            <person name="Submissions S."/>
        </authorList>
    </citation>
    <scope>NUCLEOTIDE SEQUENCE [LARGE SCALE GENOMIC DNA]</scope>
</reference>
<keyword evidence="4" id="KW-0378">Hydrolase</keyword>
<dbReference type="PROSITE" id="PS51782">
    <property type="entry name" value="LYSM"/>
    <property type="match status" value="2"/>
</dbReference>
<dbReference type="AlphaFoldDB" id="A0A1Y6EJF0"/>
<dbReference type="PANTHER" id="PTHR21666">
    <property type="entry name" value="PEPTIDASE-RELATED"/>
    <property type="match status" value="1"/>
</dbReference>
<gene>
    <name evidence="4" type="ORF">SAMN06297468_0747</name>
</gene>
<keyword evidence="1 2" id="KW-0732">Signal</keyword>
<dbReference type="SMART" id="SM00257">
    <property type="entry name" value="LysM"/>
    <property type="match status" value="2"/>
</dbReference>
<dbReference type="CDD" id="cd00118">
    <property type="entry name" value="LysM"/>
    <property type="match status" value="2"/>
</dbReference>
<dbReference type="GO" id="GO:0004222">
    <property type="term" value="F:metalloendopeptidase activity"/>
    <property type="evidence" value="ECO:0007669"/>
    <property type="project" value="TreeGrafter"/>
</dbReference>
<dbReference type="SUPFAM" id="SSF51261">
    <property type="entry name" value="Duplicated hybrid motif"/>
    <property type="match status" value="1"/>
</dbReference>
<feature type="chain" id="PRO_5012283256" evidence="2">
    <location>
        <begin position="23"/>
        <end position="259"/>
    </location>
</feature>
<dbReference type="PANTHER" id="PTHR21666:SF289">
    <property type="entry name" value="L-ALA--D-GLU ENDOPEPTIDASE"/>
    <property type="match status" value="1"/>
</dbReference>
<dbReference type="InterPro" id="IPR016047">
    <property type="entry name" value="M23ase_b-sheet_dom"/>
</dbReference>
<evidence type="ECO:0000256" key="2">
    <source>
        <dbReference type="SAM" id="SignalP"/>
    </source>
</evidence>
<sequence>MRNVFVLALAFALIAASDPATKTEHEVKAGETLSGIAESTGVQASIIAAANGLRAPYSVRTGQVLQIPRQRTHVVEAGDTLFGIAMRYGVPSQNVAIANGLKEPYVVKTGQKLIIPAVLKPVAVQSSEPTEPYFTWPHDGDILLGYGKRADGGGHDGIDIAVKPGDMIRASANGRVVRVDNDHPRFGRFVVIEHGRGWLSAYGHLGRATVTRGEIVKSGERIGIGGVSGQATRPELHFEILLDDEEVDPAKKLPDRRDR</sequence>
<dbReference type="OrthoDB" id="9795421at2"/>
<dbReference type="Gene3D" id="3.10.350.10">
    <property type="entry name" value="LysM domain"/>
    <property type="match status" value="2"/>
</dbReference>
<dbReference type="Pfam" id="PF01551">
    <property type="entry name" value="Peptidase_M23"/>
    <property type="match status" value="1"/>
</dbReference>
<protein>
    <submittedName>
        <fullName evidence="4">Murein DD-endopeptidase MepM and murein hydrolase activator NlpD, contain LysM domain</fullName>
    </submittedName>
</protein>
<dbReference type="InterPro" id="IPR018392">
    <property type="entry name" value="LysM"/>
</dbReference>
<dbReference type="InterPro" id="IPR050570">
    <property type="entry name" value="Cell_wall_metabolism_enzyme"/>
</dbReference>
<feature type="signal peptide" evidence="2">
    <location>
        <begin position="1"/>
        <end position="22"/>
    </location>
</feature>
<proteinExistence type="predicted"/>
<dbReference type="InterPro" id="IPR011055">
    <property type="entry name" value="Dup_hybrid_motif"/>
</dbReference>
<dbReference type="Proteomes" id="UP000194420">
    <property type="component" value="Unassembled WGS sequence"/>
</dbReference>
<evidence type="ECO:0000313" key="4">
    <source>
        <dbReference type="EMBL" id="SMQ62744.1"/>
    </source>
</evidence>
<evidence type="ECO:0000259" key="3">
    <source>
        <dbReference type="PROSITE" id="PS51782"/>
    </source>
</evidence>
<dbReference type="SUPFAM" id="SSF54106">
    <property type="entry name" value="LysM domain"/>
    <property type="match status" value="1"/>
</dbReference>
<evidence type="ECO:0000256" key="1">
    <source>
        <dbReference type="ARBA" id="ARBA00022729"/>
    </source>
</evidence>
<dbReference type="CDD" id="cd12797">
    <property type="entry name" value="M23_peptidase"/>
    <property type="match status" value="1"/>
</dbReference>